<accession>A0A059CE98</accession>
<sequence length="80" mass="9350">MSELFSPSFPDPEIDGAIFERFDGWVVSWGRNWSSVEVSPWVAAKRASATHIRNFSEKGFRIHYGRLFACRRDEIWEAAW</sequence>
<protein>
    <submittedName>
        <fullName evidence="1">Uncharacterized protein</fullName>
    </submittedName>
</protein>
<gene>
    <name evidence="1" type="ORF">EUGRSUZ_D01062</name>
</gene>
<dbReference type="EMBL" id="KK198756">
    <property type="protein sequence ID" value="KCW76702.1"/>
    <property type="molecule type" value="Genomic_DNA"/>
</dbReference>
<reference evidence="1" key="1">
    <citation type="submission" date="2013-07" db="EMBL/GenBank/DDBJ databases">
        <title>The genome of Eucalyptus grandis.</title>
        <authorList>
            <person name="Schmutz J."/>
            <person name="Hayes R."/>
            <person name="Myburg A."/>
            <person name="Tuskan G."/>
            <person name="Grattapaglia D."/>
            <person name="Rokhsar D.S."/>
        </authorList>
    </citation>
    <scope>NUCLEOTIDE SEQUENCE</scope>
    <source>
        <tissue evidence="1">Leaf extractions</tissue>
    </source>
</reference>
<organism evidence="1">
    <name type="scientific">Eucalyptus grandis</name>
    <name type="common">Flooded gum</name>
    <dbReference type="NCBI Taxonomy" id="71139"/>
    <lineage>
        <taxon>Eukaryota</taxon>
        <taxon>Viridiplantae</taxon>
        <taxon>Streptophyta</taxon>
        <taxon>Embryophyta</taxon>
        <taxon>Tracheophyta</taxon>
        <taxon>Spermatophyta</taxon>
        <taxon>Magnoliopsida</taxon>
        <taxon>eudicotyledons</taxon>
        <taxon>Gunneridae</taxon>
        <taxon>Pentapetalae</taxon>
        <taxon>rosids</taxon>
        <taxon>malvids</taxon>
        <taxon>Myrtales</taxon>
        <taxon>Myrtaceae</taxon>
        <taxon>Myrtoideae</taxon>
        <taxon>Eucalypteae</taxon>
        <taxon>Eucalyptus</taxon>
    </lineage>
</organism>
<dbReference type="InParanoid" id="A0A059CE98"/>
<dbReference type="AlphaFoldDB" id="A0A059CE98"/>
<proteinExistence type="predicted"/>
<name>A0A059CE98_EUCGR</name>
<evidence type="ECO:0000313" key="1">
    <source>
        <dbReference type="EMBL" id="KCW76702.1"/>
    </source>
</evidence>
<dbReference type="Gramene" id="KCW76702">
    <property type="protein sequence ID" value="KCW76702"/>
    <property type="gene ID" value="EUGRSUZ_D01062"/>
</dbReference>